<feature type="compositionally biased region" description="Basic and acidic residues" evidence="1">
    <location>
        <begin position="8"/>
        <end position="20"/>
    </location>
</feature>
<protein>
    <submittedName>
        <fullName evidence="2">Unnamed protein product</fullName>
    </submittedName>
</protein>
<reference evidence="2" key="1">
    <citation type="submission" date="2023-04" db="EMBL/GenBank/DDBJ databases">
        <title>Phytophthora lilii NBRC 32176.</title>
        <authorList>
            <person name="Ichikawa N."/>
            <person name="Sato H."/>
            <person name="Tonouchi N."/>
        </authorList>
    </citation>
    <scope>NUCLEOTIDE SEQUENCE</scope>
    <source>
        <strain evidence="2">NBRC 32176</strain>
    </source>
</reference>
<accession>A0A9W6WTF0</accession>
<sequence length="66" mass="7594">MHAMCCHGPDKRDEAGLRDHNDDHPFLSTALVVALEAIEHEEDVLALNSIVLRWQLRPNEDEHHFV</sequence>
<organism evidence="2 3">
    <name type="scientific">Phytophthora lilii</name>
    <dbReference type="NCBI Taxonomy" id="2077276"/>
    <lineage>
        <taxon>Eukaryota</taxon>
        <taxon>Sar</taxon>
        <taxon>Stramenopiles</taxon>
        <taxon>Oomycota</taxon>
        <taxon>Peronosporomycetes</taxon>
        <taxon>Peronosporales</taxon>
        <taxon>Peronosporaceae</taxon>
        <taxon>Phytophthora</taxon>
    </lineage>
</organism>
<evidence type="ECO:0000313" key="3">
    <source>
        <dbReference type="Proteomes" id="UP001165083"/>
    </source>
</evidence>
<evidence type="ECO:0000313" key="2">
    <source>
        <dbReference type="EMBL" id="GMF26552.1"/>
    </source>
</evidence>
<dbReference type="AlphaFoldDB" id="A0A9W6WTF0"/>
<gene>
    <name evidence="2" type="ORF">Plil01_001103900</name>
</gene>
<dbReference type="EMBL" id="BSXW01000614">
    <property type="protein sequence ID" value="GMF26552.1"/>
    <property type="molecule type" value="Genomic_DNA"/>
</dbReference>
<comment type="caution">
    <text evidence="2">The sequence shown here is derived from an EMBL/GenBank/DDBJ whole genome shotgun (WGS) entry which is preliminary data.</text>
</comment>
<dbReference type="Proteomes" id="UP001165083">
    <property type="component" value="Unassembled WGS sequence"/>
</dbReference>
<evidence type="ECO:0000256" key="1">
    <source>
        <dbReference type="SAM" id="MobiDB-lite"/>
    </source>
</evidence>
<name>A0A9W6WTF0_9STRA</name>
<proteinExistence type="predicted"/>
<keyword evidence="3" id="KW-1185">Reference proteome</keyword>
<feature type="region of interest" description="Disordered" evidence="1">
    <location>
        <begin position="1"/>
        <end position="20"/>
    </location>
</feature>